<sequence>MVAVSWIALNKNFVGRFVDYLALKFQQALNLAIEQLIAPVLLEELRLGYFHKLDEQLTGIVDILYTTQEIVGEALLDRFGDDCDTLWTRYIEDATECYARGVDFASCAYYSYLDAIGINYPMLAWWLTAKHCGFWWAFKDVAVITPKPSAIYLNTEGRLCAKGMPAVVYCGFRIYSDGGINHWEIDPEGFDLQS</sequence>
<dbReference type="RefSeq" id="WP_050045330.1">
    <property type="nucleotide sequence ID" value="NZ_JHEG04000001.1"/>
</dbReference>
<comment type="caution">
    <text evidence="2">The sequence shown here is derived from an EMBL/GenBank/DDBJ whole genome shotgun (WGS) entry which is preliminary data.</text>
</comment>
<dbReference type="OrthoDB" id="871648at2"/>
<proteinExistence type="predicted"/>
<evidence type="ECO:0000259" key="1">
    <source>
        <dbReference type="Pfam" id="PF20530"/>
    </source>
</evidence>
<dbReference type="InterPro" id="IPR046633">
    <property type="entry name" value="DUF6745"/>
</dbReference>
<evidence type="ECO:0000313" key="3">
    <source>
        <dbReference type="Proteomes" id="UP000029738"/>
    </source>
</evidence>
<evidence type="ECO:0000313" key="2">
    <source>
        <dbReference type="EMBL" id="KAF3887688.1"/>
    </source>
</evidence>
<feature type="domain" description="DUF6745" evidence="1">
    <location>
        <begin position="123"/>
        <end position="180"/>
    </location>
</feature>
<accession>A0A8S9T6I6</accession>
<name>A0A8S9T6I6_9CYAN</name>
<dbReference type="AlphaFoldDB" id="A0A8S9T6I6"/>
<protein>
    <recommendedName>
        <fullName evidence="1">DUF6745 domain-containing protein</fullName>
    </recommendedName>
</protein>
<reference evidence="2" key="2">
    <citation type="submission" date="2019-11" db="EMBL/GenBank/DDBJ databases">
        <title>Improved Assembly of Tolypothrix boutellei genome.</title>
        <authorList>
            <person name="Sarangi A.N."/>
            <person name="Mukherjee M."/>
            <person name="Ghosh S."/>
            <person name="Singh D."/>
            <person name="Das A."/>
            <person name="Kant S."/>
            <person name="Prusty A."/>
            <person name="Tripathy S."/>
        </authorList>
    </citation>
    <scope>NUCLEOTIDE SEQUENCE</scope>
    <source>
        <strain evidence="2">VB521301</strain>
    </source>
</reference>
<reference evidence="2" key="1">
    <citation type="journal article" date="2015" name="Genome Announc.">
        <title>Draft Genome Sequence of Tolypothrix boutellei Strain VB521301.</title>
        <authorList>
            <person name="Chandrababunaidu M.M."/>
            <person name="Singh D."/>
            <person name="Sen D."/>
            <person name="Bhan S."/>
            <person name="Das S."/>
            <person name="Gupta A."/>
            <person name="Adhikary S.P."/>
            <person name="Tripathy S."/>
        </authorList>
    </citation>
    <scope>NUCLEOTIDE SEQUENCE</scope>
    <source>
        <strain evidence="2">VB521301</strain>
    </source>
</reference>
<dbReference type="EMBL" id="JHEG04000001">
    <property type="protein sequence ID" value="KAF3887688.1"/>
    <property type="molecule type" value="Genomic_DNA"/>
</dbReference>
<gene>
    <name evidence="2" type="ORF">DA73_0400020985</name>
</gene>
<organism evidence="2 3">
    <name type="scientific">Tolypothrix bouteillei VB521301</name>
    <dbReference type="NCBI Taxonomy" id="1479485"/>
    <lineage>
        <taxon>Bacteria</taxon>
        <taxon>Bacillati</taxon>
        <taxon>Cyanobacteriota</taxon>
        <taxon>Cyanophyceae</taxon>
        <taxon>Nostocales</taxon>
        <taxon>Tolypothrichaceae</taxon>
        <taxon>Tolypothrix</taxon>
    </lineage>
</organism>
<dbReference type="Pfam" id="PF20530">
    <property type="entry name" value="DUF6745"/>
    <property type="match status" value="1"/>
</dbReference>
<keyword evidence="3" id="KW-1185">Reference proteome</keyword>
<dbReference type="Proteomes" id="UP000029738">
    <property type="component" value="Unassembled WGS sequence"/>
</dbReference>